<keyword evidence="3" id="KW-1185">Reference proteome</keyword>
<evidence type="ECO:0000256" key="1">
    <source>
        <dbReference type="SAM" id="Phobius"/>
    </source>
</evidence>
<protein>
    <submittedName>
        <fullName evidence="2">Uncharacterized protein</fullName>
    </submittedName>
</protein>
<feature type="transmembrane region" description="Helical" evidence="1">
    <location>
        <begin position="36"/>
        <end position="56"/>
    </location>
</feature>
<dbReference type="EMBL" id="MCFA01000090">
    <property type="protein sequence ID" value="ORY09148.1"/>
    <property type="molecule type" value="Genomic_DNA"/>
</dbReference>
<sequence length="180" mass="20396">MANDLIFALSLPVIAAMRMAYKLLNNPTDVKGLQAPLFICEAFTILCPFLTAIFVYHRHQSKALIFGYTAWFISLPGCRFLPPFASPELLGLYEVLPPGFPLLWVAASLIAPVMVACKLLSTKLKRSRHERLRRVGNDLDIRWRSIVIMLFTTWTFLTNAPRIGVAWWRLYTRGLSGLGE</sequence>
<dbReference type="AlphaFoldDB" id="A0A1Y1ZFV9"/>
<feature type="transmembrane region" description="Helical" evidence="1">
    <location>
        <begin position="63"/>
        <end position="82"/>
    </location>
</feature>
<comment type="caution">
    <text evidence="2">The sequence shown here is derived from an EMBL/GenBank/DDBJ whole genome shotgun (WGS) entry which is preliminary data.</text>
</comment>
<dbReference type="Proteomes" id="UP000193144">
    <property type="component" value="Unassembled WGS sequence"/>
</dbReference>
<feature type="transmembrane region" description="Helical" evidence="1">
    <location>
        <begin position="141"/>
        <end position="160"/>
    </location>
</feature>
<gene>
    <name evidence="2" type="ORF">BCR34DRAFT_382268</name>
</gene>
<name>A0A1Y1ZFV9_9PLEO</name>
<keyword evidence="1" id="KW-0812">Transmembrane</keyword>
<evidence type="ECO:0000313" key="2">
    <source>
        <dbReference type="EMBL" id="ORY09148.1"/>
    </source>
</evidence>
<keyword evidence="1" id="KW-1133">Transmembrane helix</keyword>
<proteinExistence type="predicted"/>
<accession>A0A1Y1ZFV9</accession>
<evidence type="ECO:0000313" key="3">
    <source>
        <dbReference type="Proteomes" id="UP000193144"/>
    </source>
</evidence>
<reference evidence="2 3" key="1">
    <citation type="submission" date="2016-07" db="EMBL/GenBank/DDBJ databases">
        <title>Pervasive Adenine N6-methylation of Active Genes in Fungi.</title>
        <authorList>
            <consortium name="DOE Joint Genome Institute"/>
            <person name="Mondo S.J."/>
            <person name="Dannebaum R.O."/>
            <person name="Kuo R.C."/>
            <person name="Labutti K."/>
            <person name="Haridas S."/>
            <person name="Kuo A."/>
            <person name="Salamov A."/>
            <person name="Ahrendt S.R."/>
            <person name="Lipzen A."/>
            <person name="Sullivan W."/>
            <person name="Andreopoulos W.B."/>
            <person name="Clum A."/>
            <person name="Lindquist E."/>
            <person name="Daum C."/>
            <person name="Ramamoorthy G.K."/>
            <person name="Gryganskyi A."/>
            <person name="Culley D."/>
            <person name="Magnuson J.K."/>
            <person name="James T.Y."/>
            <person name="O'Malley M.A."/>
            <person name="Stajich J.E."/>
            <person name="Spatafora J.W."/>
            <person name="Visel A."/>
            <person name="Grigoriev I.V."/>
        </authorList>
    </citation>
    <scope>NUCLEOTIDE SEQUENCE [LARGE SCALE GENOMIC DNA]</scope>
    <source>
        <strain evidence="2 3">CBS 115471</strain>
    </source>
</reference>
<organism evidence="2 3">
    <name type="scientific">Clohesyomyces aquaticus</name>
    <dbReference type="NCBI Taxonomy" id="1231657"/>
    <lineage>
        <taxon>Eukaryota</taxon>
        <taxon>Fungi</taxon>
        <taxon>Dikarya</taxon>
        <taxon>Ascomycota</taxon>
        <taxon>Pezizomycotina</taxon>
        <taxon>Dothideomycetes</taxon>
        <taxon>Pleosporomycetidae</taxon>
        <taxon>Pleosporales</taxon>
        <taxon>Lindgomycetaceae</taxon>
        <taxon>Clohesyomyces</taxon>
    </lineage>
</organism>
<feature type="transmembrane region" description="Helical" evidence="1">
    <location>
        <begin position="102"/>
        <end position="120"/>
    </location>
</feature>
<keyword evidence="1" id="KW-0472">Membrane</keyword>